<dbReference type="Proteomes" id="UP001321506">
    <property type="component" value="Unassembled WGS sequence"/>
</dbReference>
<dbReference type="InterPro" id="IPR011604">
    <property type="entry name" value="PDDEXK-like_dom_sf"/>
</dbReference>
<evidence type="ECO:0000313" key="3">
    <source>
        <dbReference type="Proteomes" id="UP001321506"/>
    </source>
</evidence>
<organism evidence="2 3">
    <name type="scientific">Ruicaihuangia caeni</name>
    <dbReference type="NCBI Taxonomy" id="3042517"/>
    <lineage>
        <taxon>Bacteria</taxon>
        <taxon>Bacillati</taxon>
        <taxon>Actinomycetota</taxon>
        <taxon>Actinomycetes</taxon>
        <taxon>Micrococcales</taxon>
        <taxon>Microbacteriaceae</taxon>
        <taxon>Ruicaihuangia</taxon>
    </lineage>
</organism>
<keyword evidence="3" id="KW-1185">Reference proteome</keyword>
<feature type="domain" description="YqaJ viral recombinase" evidence="1">
    <location>
        <begin position="31"/>
        <end position="153"/>
    </location>
</feature>
<proteinExistence type="predicted"/>
<protein>
    <submittedName>
        <fullName evidence="2">YqaJ viral recombinase family protein</fullName>
    </submittedName>
</protein>
<evidence type="ECO:0000259" key="1">
    <source>
        <dbReference type="Pfam" id="PF09588"/>
    </source>
</evidence>
<accession>A0AAW6T9U2</accession>
<dbReference type="EMBL" id="JASATX010000003">
    <property type="protein sequence ID" value="MDI2098845.1"/>
    <property type="molecule type" value="Genomic_DNA"/>
</dbReference>
<gene>
    <name evidence="2" type="ORF">QF206_07690</name>
</gene>
<dbReference type="Gene3D" id="3.90.320.10">
    <property type="match status" value="1"/>
</dbReference>
<name>A0AAW6T9U2_9MICO</name>
<comment type="caution">
    <text evidence="2">The sequence shown here is derived from an EMBL/GenBank/DDBJ whole genome shotgun (WGS) entry which is preliminary data.</text>
</comment>
<dbReference type="InterPro" id="IPR011335">
    <property type="entry name" value="Restrct_endonuc-II-like"/>
</dbReference>
<dbReference type="Pfam" id="PF09588">
    <property type="entry name" value="YqaJ"/>
    <property type="match status" value="1"/>
</dbReference>
<sequence>MGNGANPAIGNTQQHPHLARILARSSDRVAWLRARARGVTATDVARFSSERALQSVVRDKRYGTGFAGNAYTDHGRQREPEIARWVRAEYGIAPSDALFHASNSPLHLATPDGIAVRGGGALELAEIKTTTTAWKSIPRSYLRQVWWQQYVLGADRTLVVWEQHDDFVPVGDPRCRWVERDEDEIYRLVTMADRLLELLRH</sequence>
<dbReference type="SUPFAM" id="SSF52980">
    <property type="entry name" value="Restriction endonuclease-like"/>
    <property type="match status" value="1"/>
</dbReference>
<reference evidence="2 3" key="1">
    <citation type="submission" date="2023-04" db="EMBL/GenBank/DDBJ databases">
        <title>Klugiella caeni sp. nov. isolated from the sludge of biochemical tank.</title>
        <authorList>
            <person name="Geng K."/>
        </authorList>
    </citation>
    <scope>NUCLEOTIDE SEQUENCE [LARGE SCALE GENOMIC DNA]</scope>
    <source>
        <strain evidence="2 3">YN-L-19</strain>
    </source>
</reference>
<dbReference type="AlphaFoldDB" id="A0AAW6T9U2"/>
<dbReference type="InterPro" id="IPR019080">
    <property type="entry name" value="YqaJ_viral_recombinase"/>
</dbReference>
<evidence type="ECO:0000313" key="2">
    <source>
        <dbReference type="EMBL" id="MDI2098845.1"/>
    </source>
</evidence>